<evidence type="ECO:0000313" key="2">
    <source>
        <dbReference type="Proteomes" id="UP000664277"/>
    </source>
</evidence>
<accession>A0A8J7PCL1</accession>
<dbReference type="InterPro" id="IPR036155">
    <property type="entry name" value="Crypto/Photolyase_N_sf"/>
</dbReference>
<sequence length="142" mass="16272">MSKPLILLHQEALRRTHPVFDAAPAETKAIYVWDDAFFKDANYSLKRLVFVYETLCELPVDIIRGGTLETVLQLAPSLLYIPAANNPLLISLIDSIKKEVPAKIVEDEPFVTLQRKTEFRRFFQYWNKAEKTAFLLDGSEDA</sequence>
<dbReference type="SUPFAM" id="SSF52425">
    <property type="entry name" value="Cryptochrome/photolyase, N-terminal domain"/>
    <property type="match status" value="1"/>
</dbReference>
<dbReference type="EMBL" id="JAFLCK010000003">
    <property type="protein sequence ID" value="MBN8659318.1"/>
    <property type="molecule type" value="Genomic_DNA"/>
</dbReference>
<proteinExistence type="predicted"/>
<comment type="caution">
    <text evidence="1">The sequence shown here is derived from an EMBL/GenBank/DDBJ whole genome shotgun (WGS) entry which is preliminary data.</text>
</comment>
<reference evidence="1" key="1">
    <citation type="submission" date="2021-02" db="EMBL/GenBank/DDBJ databases">
        <title>Genome-Resolved Metagenomics of a Microbial Community Performing Photosynthetic Biological Nutrient Removal.</title>
        <authorList>
            <person name="Mcdaniel E.A."/>
        </authorList>
    </citation>
    <scope>NUCLEOTIDE SEQUENCE</scope>
    <source>
        <strain evidence="1">UWPOB_OBS1</strain>
    </source>
</reference>
<name>A0A8J7PCL1_9BACT</name>
<organism evidence="1 2">
    <name type="scientific">Candidatus Obscuribacter phosphatis</name>
    <dbReference type="NCBI Taxonomy" id="1906157"/>
    <lineage>
        <taxon>Bacteria</taxon>
        <taxon>Bacillati</taxon>
        <taxon>Candidatus Melainabacteria</taxon>
        <taxon>Candidatus Obscuribacterales</taxon>
        <taxon>Candidatus Obscuribacteraceae</taxon>
        <taxon>Candidatus Obscuribacter</taxon>
    </lineage>
</organism>
<evidence type="ECO:0000313" key="1">
    <source>
        <dbReference type="EMBL" id="MBN8659318.1"/>
    </source>
</evidence>
<protein>
    <submittedName>
        <fullName evidence="1">Uncharacterized protein</fullName>
    </submittedName>
</protein>
<dbReference type="Proteomes" id="UP000664277">
    <property type="component" value="Unassembled WGS sequence"/>
</dbReference>
<gene>
    <name evidence="1" type="ORF">J0M35_03070</name>
</gene>
<dbReference type="AlphaFoldDB" id="A0A8J7PCL1"/>